<evidence type="ECO:0000256" key="5">
    <source>
        <dbReference type="ARBA" id="ARBA00022741"/>
    </source>
</evidence>
<dbReference type="GO" id="GO:0005874">
    <property type="term" value="C:microtubule"/>
    <property type="evidence" value="ECO:0007669"/>
    <property type="project" value="UniProtKB-KW"/>
</dbReference>
<proteinExistence type="predicted"/>
<dbReference type="InterPro" id="IPR008467">
    <property type="entry name" value="Dynein1_light_intermed_chain"/>
</dbReference>
<reference evidence="11" key="1">
    <citation type="submission" date="2022-06" db="EMBL/GenBank/DDBJ databases">
        <title>Genome Sequence of Candolleomyces eurysporus.</title>
        <authorList>
            <person name="Buettner E."/>
        </authorList>
    </citation>
    <scope>NUCLEOTIDE SEQUENCE</scope>
    <source>
        <strain evidence="11">VTCC 930004</strain>
    </source>
</reference>
<evidence type="ECO:0008006" key="13">
    <source>
        <dbReference type="Google" id="ProtNLM"/>
    </source>
</evidence>
<sequence length="693" mass="75266">MDVSRPSSPEAPPQDLWSSILDSVSSSRSIPSKQVLLLGQPSTGKSSIASALLQKPISDEAKDDQRIDFALGYDFANVRDDADEENASGTTGMGGMVKGKGGEWEERTDGIMQVLRTICLKYGASLLYTTPLPATLQVLRQHALHLLFMPPAPSPGMTTEVQAPVRNIFPFTHKPNTLDRDHILVPAGWDSWGKIGVLRDGFDARLWNEAWERDLESDSASVEPGAKKLYAALVPDQGAKPTPLPPFNNPVPEQTFLSKHYDENAKKTDRDPRGAFKNPAEMAAGIVGPLGSSSFSLPNVERALSEMESAMGPAGASNLGASTAGRLGGRPLVGRTGSGLGTATSPTLASVRAPTSPNLGAPNSTSGQTQHEVLQNFFQSLLNTRDRTGATAAAAAVDNDATIGNVTYENFVKDLDPGDSFAATMIDIMVKELAERRIRPQTDRRFLSARTMKSLRQLATPVNQFHPHRIRSRRTLNSVIYPEMDDLDEDNFEFMLGEATEGVHMSSADLYDAMSIPWPRRNEDASSSVRTTVGPPSLRSPPASNRGPWTVLPAPSTVPVVTRQASVRRPFNNTRNIEFNNFTRRHRLAHREGMEGEGVTAESVTEPREDPWTTRATSSARRFFPPVAARRLRRTTERGGLPRNAVDISDGTSSGDDDALNTLTGDAHIFAPYITLPRNFSGFDPSVPPPRSA</sequence>
<dbReference type="GO" id="GO:0000226">
    <property type="term" value="P:microtubule cytoskeleton organization"/>
    <property type="evidence" value="ECO:0007669"/>
    <property type="project" value="TreeGrafter"/>
</dbReference>
<dbReference type="PANTHER" id="PTHR12688:SF0">
    <property type="entry name" value="DYNEIN LIGHT INTERMEDIATE CHAIN"/>
    <property type="match status" value="1"/>
</dbReference>
<keyword evidence="5" id="KW-0547">Nucleotide-binding</keyword>
<evidence type="ECO:0000256" key="7">
    <source>
        <dbReference type="ARBA" id="ARBA00023017"/>
    </source>
</evidence>
<feature type="compositionally biased region" description="Polar residues" evidence="10">
    <location>
        <begin position="341"/>
        <end position="357"/>
    </location>
</feature>
<keyword evidence="4" id="KW-0493">Microtubule</keyword>
<feature type="compositionally biased region" description="Low complexity" evidence="10">
    <location>
        <begin position="638"/>
        <end position="654"/>
    </location>
</feature>
<dbReference type="InterPro" id="IPR022780">
    <property type="entry name" value="Dynein_light_int_chain"/>
</dbReference>
<dbReference type="GO" id="GO:0005868">
    <property type="term" value="C:cytoplasmic dynein complex"/>
    <property type="evidence" value="ECO:0007669"/>
    <property type="project" value="InterPro"/>
</dbReference>
<feature type="non-terminal residue" evidence="11">
    <location>
        <position position="1"/>
    </location>
</feature>
<dbReference type="AlphaFoldDB" id="A0A9W8MHZ4"/>
<evidence type="ECO:0000256" key="10">
    <source>
        <dbReference type="SAM" id="MobiDB-lite"/>
    </source>
</evidence>
<dbReference type="Proteomes" id="UP001140091">
    <property type="component" value="Unassembled WGS sequence"/>
</dbReference>
<dbReference type="GO" id="GO:0035974">
    <property type="term" value="C:meiotic spindle pole body"/>
    <property type="evidence" value="ECO:0007669"/>
    <property type="project" value="TreeGrafter"/>
</dbReference>
<dbReference type="GO" id="GO:0007018">
    <property type="term" value="P:microtubule-based movement"/>
    <property type="evidence" value="ECO:0007669"/>
    <property type="project" value="InterPro"/>
</dbReference>
<dbReference type="PANTHER" id="PTHR12688">
    <property type="entry name" value="DYNEIN LIGHT INTERMEDIATE CHAIN"/>
    <property type="match status" value="1"/>
</dbReference>
<dbReference type="GO" id="GO:0005524">
    <property type="term" value="F:ATP binding"/>
    <property type="evidence" value="ECO:0007669"/>
    <property type="project" value="UniProtKB-KW"/>
</dbReference>
<evidence type="ECO:0000256" key="8">
    <source>
        <dbReference type="ARBA" id="ARBA00023175"/>
    </source>
</evidence>
<protein>
    <recommendedName>
        <fullName evidence="13">Dynein light intermediate chain</fullName>
    </recommendedName>
</protein>
<comment type="caution">
    <text evidence="11">The sequence shown here is derived from an EMBL/GenBank/DDBJ whole genome shotgun (WGS) entry which is preliminary data.</text>
</comment>
<evidence type="ECO:0000313" key="12">
    <source>
        <dbReference type="Proteomes" id="UP001140091"/>
    </source>
</evidence>
<keyword evidence="6" id="KW-0067">ATP-binding</keyword>
<dbReference type="OrthoDB" id="27603at2759"/>
<keyword evidence="7" id="KW-0243">Dynein</keyword>
<dbReference type="EMBL" id="JANBPK010000886">
    <property type="protein sequence ID" value="KAJ2929229.1"/>
    <property type="molecule type" value="Genomic_DNA"/>
</dbReference>
<evidence type="ECO:0000256" key="9">
    <source>
        <dbReference type="ARBA" id="ARBA00023212"/>
    </source>
</evidence>
<keyword evidence="12" id="KW-1185">Reference proteome</keyword>
<feature type="region of interest" description="Disordered" evidence="10">
    <location>
        <begin position="593"/>
        <end position="617"/>
    </location>
</feature>
<dbReference type="Pfam" id="PF05783">
    <property type="entry name" value="DLIC"/>
    <property type="match status" value="3"/>
</dbReference>
<evidence type="ECO:0000256" key="2">
    <source>
        <dbReference type="ARBA" id="ARBA00022448"/>
    </source>
</evidence>
<evidence type="ECO:0000256" key="4">
    <source>
        <dbReference type="ARBA" id="ARBA00022701"/>
    </source>
</evidence>
<keyword evidence="8" id="KW-0505">Motor protein</keyword>
<feature type="region of interest" description="Disordered" evidence="10">
    <location>
        <begin position="337"/>
        <end position="357"/>
    </location>
</feature>
<dbReference type="GO" id="GO:0045504">
    <property type="term" value="F:dynein heavy chain binding"/>
    <property type="evidence" value="ECO:0007669"/>
    <property type="project" value="TreeGrafter"/>
</dbReference>
<feature type="region of interest" description="Disordered" evidence="10">
    <location>
        <begin position="521"/>
        <end position="551"/>
    </location>
</feature>
<gene>
    <name evidence="11" type="ORF">H1R20_g7864</name>
</gene>
<keyword evidence="3" id="KW-0963">Cytoplasm</keyword>
<evidence type="ECO:0000256" key="1">
    <source>
        <dbReference type="ARBA" id="ARBA00004245"/>
    </source>
</evidence>
<comment type="subcellular location">
    <subcellularLocation>
        <location evidence="1">Cytoplasm</location>
        <location evidence="1">Cytoskeleton</location>
    </subcellularLocation>
</comment>
<evidence type="ECO:0000256" key="6">
    <source>
        <dbReference type="ARBA" id="ARBA00022840"/>
    </source>
</evidence>
<evidence type="ECO:0000256" key="3">
    <source>
        <dbReference type="ARBA" id="ARBA00022490"/>
    </source>
</evidence>
<organism evidence="11 12">
    <name type="scientific">Candolleomyces eurysporus</name>
    <dbReference type="NCBI Taxonomy" id="2828524"/>
    <lineage>
        <taxon>Eukaryota</taxon>
        <taxon>Fungi</taxon>
        <taxon>Dikarya</taxon>
        <taxon>Basidiomycota</taxon>
        <taxon>Agaricomycotina</taxon>
        <taxon>Agaricomycetes</taxon>
        <taxon>Agaricomycetidae</taxon>
        <taxon>Agaricales</taxon>
        <taxon>Agaricineae</taxon>
        <taxon>Psathyrellaceae</taxon>
        <taxon>Candolleomyces</taxon>
    </lineage>
</organism>
<accession>A0A9W8MHZ4</accession>
<keyword evidence="9" id="KW-0206">Cytoskeleton</keyword>
<evidence type="ECO:0000313" key="11">
    <source>
        <dbReference type="EMBL" id="KAJ2929229.1"/>
    </source>
</evidence>
<name>A0A9W8MHZ4_9AGAR</name>
<keyword evidence="2" id="KW-0813">Transport</keyword>
<feature type="region of interest" description="Disordered" evidence="10">
    <location>
        <begin position="636"/>
        <end position="659"/>
    </location>
</feature>